<evidence type="ECO:0000256" key="2">
    <source>
        <dbReference type="ARBA" id="ARBA00022741"/>
    </source>
</evidence>
<dbReference type="EMBL" id="JAOYFB010000033">
    <property type="protein sequence ID" value="KAK4017903.1"/>
    <property type="molecule type" value="Genomic_DNA"/>
</dbReference>
<evidence type="ECO:0000256" key="1">
    <source>
        <dbReference type="ARBA" id="ARBA00007381"/>
    </source>
</evidence>
<evidence type="ECO:0000256" key="3">
    <source>
        <dbReference type="ARBA" id="ARBA00022840"/>
    </source>
</evidence>
<dbReference type="InterPro" id="IPR013126">
    <property type="entry name" value="Hsp_70_fam"/>
</dbReference>
<evidence type="ECO:0000313" key="4">
    <source>
        <dbReference type="EMBL" id="KAK4017903.1"/>
    </source>
</evidence>
<evidence type="ECO:0000313" key="5">
    <source>
        <dbReference type="Proteomes" id="UP001234178"/>
    </source>
</evidence>
<gene>
    <name evidence="4" type="ORF">OUZ56_033894</name>
</gene>
<keyword evidence="3" id="KW-0067">ATP-binding</keyword>
<protein>
    <submittedName>
        <fullName evidence="4">Uncharacterized protein</fullName>
    </submittedName>
</protein>
<keyword evidence="5" id="KW-1185">Reference proteome</keyword>
<comment type="similarity">
    <text evidence="1">Belongs to the heat shock protein 70 family.</text>
</comment>
<sequence>MIECSSGDGLFGIFLRFGSDSGEYLLAGFLLRFSTWFPLGMLEVLRLLNEPSAAAVAYGLYRTSTDLPNAEQPVMSLSLILVLRLCRLLLSRGQ</sequence>
<name>A0ABQ9ZYJ8_9CRUS</name>
<dbReference type="Gene3D" id="3.30.420.40">
    <property type="match status" value="1"/>
</dbReference>
<proteinExistence type="inferred from homology"/>
<dbReference type="Proteomes" id="UP001234178">
    <property type="component" value="Unassembled WGS sequence"/>
</dbReference>
<organism evidence="4 5">
    <name type="scientific">Daphnia magna</name>
    <dbReference type="NCBI Taxonomy" id="35525"/>
    <lineage>
        <taxon>Eukaryota</taxon>
        <taxon>Metazoa</taxon>
        <taxon>Ecdysozoa</taxon>
        <taxon>Arthropoda</taxon>
        <taxon>Crustacea</taxon>
        <taxon>Branchiopoda</taxon>
        <taxon>Diplostraca</taxon>
        <taxon>Cladocera</taxon>
        <taxon>Anomopoda</taxon>
        <taxon>Daphniidae</taxon>
        <taxon>Daphnia</taxon>
    </lineage>
</organism>
<dbReference type="Pfam" id="PF00012">
    <property type="entry name" value="HSP70"/>
    <property type="match status" value="1"/>
</dbReference>
<reference evidence="4 5" key="1">
    <citation type="journal article" date="2023" name="Nucleic Acids Res.">
        <title>The hologenome of Daphnia magna reveals possible DNA methylation and microbiome-mediated evolution of the host genome.</title>
        <authorList>
            <person name="Chaturvedi A."/>
            <person name="Li X."/>
            <person name="Dhandapani V."/>
            <person name="Marshall H."/>
            <person name="Kissane S."/>
            <person name="Cuenca-Cambronero M."/>
            <person name="Asole G."/>
            <person name="Calvet F."/>
            <person name="Ruiz-Romero M."/>
            <person name="Marangio P."/>
            <person name="Guigo R."/>
            <person name="Rago D."/>
            <person name="Mirbahai L."/>
            <person name="Eastwood N."/>
            <person name="Colbourne J.K."/>
            <person name="Zhou J."/>
            <person name="Mallon E."/>
            <person name="Orsini L."/>
        </authorList>
    </citation>
    <scope>NUCLEOTIDE SEQUENCE [LARGE SCALE GENOMIC DNA]</scope>
    <source>
        <strain evidence="4">LRV0_1</strain>
    </source>
</reference>
<keyword evidence="2" id="KW-0547">Nucleotide-binding</keyword>
<accession>A0ABQ9ZYJ8</accession>
<comment type="caution">
    <text evidence="4">The sequence shown here is derived from an EMBL/GenBank/DDBJ whole genome shotgun (WGS) entry which is preliminary data.</text>
</comment>